<dbReference type="Pfam" id="PF12937">
    <property type="entry name" value="F-box-like"/>
    <property type="match status" value="1"/>
</dbReference>
<dbReference type="InterPro" id="IPR036047">
    <property type="entry name" value="F-box-like_dom_sf"/>
</dbReference>
<feature type="domain" description="F-box" evidence="2">
    <location>
        <begin position="82"/>
        <end position="125"/>
    </location>
</feature>
<feature type="compositionally biased region" description="Low complexity" evidence="1">
    <location>
        <begin position="10"/>
        <end position="19"/>
    </location>
</feature>
<evidence type="ECO:0000259" key="2">
    <source>
        <dbReference type="Pfam" id="PF12937"/>
    </source>
</evidence>
<organism evidence="3 4">
    <name type="scientific">Serendipita indica (strain DSM 11827)</name>
    <name type="common">Root endophyte fungus</name>
    <name type="synonym">Piriformospora indica</name>
    <dbReference type="NCBI Taxonomy" id="1109443"/>
    <lineage>
        <taxon>Eukaryota</taxon>
        <taxon>Fungi</taxon>
        <taxon>Dikarya</taxon>
        <taxon>Basidiomycota</taxon>
        <taxon>Agaricomycotina</taxon>
        <taxon>Agaricomycetes</taxon>
        <taxon>Sebacinales</taxon>
        <taxon>Serendipitaceae</taxon>
        <taxon>Serendipita</taxon>
    </lineage>
</organism>
<dbReference type="EMBL" id="CAFZ01000608">
    <property type="protein sequence ID" value="CCA76096.1"/>
    <property type="molecule type" value="Genomic_DNA"/>
</dbReference>
<sequence length="457" mass="52040">MPSNHPQLDSSSSKLTASSHPCSGLLHDTLGKKQHDAINKQRDLAETLELWLLFARACLQEMERKHNIRCFSTSRLPIKKCPQELLLKIFRYYLGESSHQAIANLLLVCKHWYRLVMDSPEIWACVEVDFRIGDDEAHLNALCTYAVTCMRRSKGLLLDVIIRFETLEDAMSRIEWLAYTDAGFLEEQGLAVRDIVDYEKPENSLLDSNNIESNSRLLSEITGPQGLGLARWRSFTVVMPDYSLNDSIHDLFRYPAPNITHIDITRGHGLQDLSGQQVKLELVLHLELYHQQDTPGLSILSACRARRKLEIQTHCEDEQDPSELLRSSQDIHLPTLRFLILWGAFDPFSHYTVKFSTLEKVIAHLGDGWDVRAGARPRIFHQYLPRSSHHRLSLLQRLFRRGNVIEALIISSCSPDDPDIITVIRSAKMANTSPPSLRYVTVIAKDGTATPIDFLNV</sequence>
<dbReference type="AlphaFoldDB" id="G4TXQ3"/>
<gene>
    <name evidence="3" type="ORF">PIIN_10096</name>
</gene>
<dbReference type="Gene3D" id="1.20.1280.50">
    <property type="match status" value="1"/>
</dbReference>
<protein>
    <recommendedName>
        <fullName evidence="2">F-box domain-containing protein</fullName>
    </recommendedName>
</protein>
<dbReference type="InterPro" id="IPR001810">
    <property type="entry name" value="F-box_dom"/>
</dbReference>
<accession>G4TXQ3</accession>
<evidence type="ECO:0000256" key="1">
    <source>
        <dbReference type="SAM" id="MobiDB-lite"/>
    </source>
</evidence>
<dbReference type="HOGENOM" id="CLU_590736_0_0_1"/>
<name>G4TXQ3_SERID</name>
<reference evidence="3 4" key="1">
    <citation type="journal article" date="2011" name="PLoS Pathog.">
        <title>Endophytic Life Strategies Decoded by Genome and Transcriptome Analyses of the Mutualistic Root Symbiont Piriformospora indica.</title>
        <authorList>
            <person name="Zuccaro A."/>
            <person name="Lahrmann U."/>
            <person name="Guldener U."/>
            <person name="Langen G."/>
            <person name="Pfiffi S."/>
            <person name="Biedenkopf D."/>
            <person name="Wong P."/>
            <person name="Samans B."/>
            <person name="Grimm C."/>
            <person name="Basiewicz M."/>
            <person name="Murat C."/>
            <person name="Martin F."/>
            <person name="Kogel K.H."/>
        </authorList>
    </citation>
    <scope>NUCLEOTIDE SEQUENCE [LARGE SCALE GENOMIC DNA]</scope>
    <source>
        <strain evidence="3 4">DSM 11827</strain>
    </source>
</reference>
<keyword evidence="4" id="KW-1185">Reference proteome</keyword>
<dbReference type="Proteomes" id="UP000007148">
    <property type="component" value="Unassembled WGS sequence"/>
</dbReference>
<dbReference type="InParanoid" id="G4TXQ3"/>
<dbReference type="SUPFAM" id="SSF81383">
    <property type="entry name" value="F-box domain"/>
    <property type="match status" value="1"/>
</dbReference>
<evidence type="ECO:0000313" key="4">
    <source>
        <dbReference type="Proteomes" id="UP000007148"/>
    </source>
</evidence>
<dbReference type="OrthoDB" id="2269034at2759"/>
<comment type="caution">
    <text evidence="3">The sequence shown here is derived from an EMBL/GenBank/DDBJ whole genome shotgun (WGS) entry which is preliminary data.</text>
</comment>
<evidence type="ECO:0000313" key="3">
    <source>
        <dbReference type="EMBL" id="CCA76096.1"/>
    </source>
</evidence>
<proteinExistence type="predicted"/>
<feature type="region of interest" description="Disordered" evidence="1">
    <location>
        <begin position="1"/>
        <end position="20"/>
    </location>
</feature>